<dbReference type="Proteomes" id="UP000286746">
    <property type="component" value="Unassembled WGS sequence"/>
</dbReference>
<gene>
    <name evidence="3" type="ORF">GKJPGBOP_06215</name>
</gene>
<feature type="compositionally biased region" description="Low complexity" evidence="1">
    <location>
        <begin position="259"/>
        <end position="279"/>
    </location>
</feature>
<protein>
    <submittedName>
        <fullName evidence="3">Uncharacterized protein</fullName>
    </submittedName>
</protein>
<keyword evidence="2" id="KW-0472">Membrane</keyword>
<feature type="compositionally biased region" description="Basic residues" evidence="1">
    <location>
        <begin position="83"/>
        <end position="102"/>
    </location>
</feature>
<accession>A0A401WAS5</accession>
<sequence length="346" mass="36402">MGWVVLYIAFGCVALWLLSEVLLQYKARLRWRLLAFAGFLGVVVGVVIPSVIVIAAGAIAFAVGQTYVTLSFRSGFQSGWALRGKRRDSGKRGDNRRRRAKGGGRAAAGPTLQVSGLEAVPAPEETGTGTADGGTPPAGTTAFDGAAAFDGTDPFAGVESAPNGYGGGDSTEVYAPQPIPEETGQYGIYSPDARSEQPGYAAYDGYGGHGQYGQDTYAYDGGYGAAAQSGQDAYPDHYSAYGADQGHGQGQGGQAPYTDPYAGAQQYAAQYDPYDQPDAFGGTQAYPAQQYTGVQDPSQAQPSYGDTPPGGVWVPQQRGNEPTADQPYPPYQPPQNQGYDGQQYRY</sequence>
<dbReference type="RefSeq" id="WP_125056818.1">
    <property type="nucleotide sequence ID" value="NZ_BHZD01000001.1"/>
</dbReference>
<feature type="region of interest" description="Disordered" evidence="1">
    <location>
        <begin position="217"/>
        <end position="346"/>
    </location>
</feature>
<feature type="compositionally biased region" description="Low complexity" evidence="1">
    <location>
        <begin position="334"/>
        <end position="346"/>
    </location>
</feature>
<feature type="transmembrane region" description="Helical" evidence="2">
    <location>
        <begin position="35"/>
        <end position="63"/>
    </location>
</feature>
<feature type="transmembrane region" description="Helical" evidence="2">
    <location>
        <begin position="6"/>
        <end position="23"/>
    </location>
</feature>
<comment type="caution">
    <text evidence="3">The sequence shown here is derived from an EMBL/GenBank/DDBJ whole genome shotgun (WGS) entry which is preliminary data.</text>
</comment>
<evidence type="ECO:0000313" key="4">
    <source>
        <dbReference type="Proteomes" id="UP000286746"/>
    </source>
</evidence>
<proteinExistence type="predicted"/>
<feature type="compositionally biased region" description="Low complexity" evidence="1">
    <location>
        <begin position="217"/>
        <end position="233"/>
    </location>
</feature>
<keyword evidence="2" id="KW-1133">Transmembrane helix</keyword>
<evidence type="ECO:0000256" key="2">
    <source>
        <dbReference type="SAM" id="Phobius"/>
    </source>
</evidence>
<name>A0A401WAS5_STREY</name>
<feature type="compositionally biased region" description="Polar residues" evidence="1">
    <location>
        <begin position="286"/>
        <end position="304"/>
    </location>
</feature>
<keyword evidence="2" id="KW-0812">Transmembrane</keyword>
<organism evidence="3 4">
    <name type="scientific">Streptomyces paromomycinus</name>
    <name type="common">Streptomyces rimosus subsp. paromomycinus</name>
    <dbReference type="NCBI Taxonomy" id="92743"/>
    <lineage>
        <taxon>Bacteria</taxon>
        <taxon>Bacillati</taxon>
        <taxon>Actinomycetota</taxon>
        <taxon>Actinomycetes</taxon>
        <taxon>Kitasatosporales</taxon>
        <taxon>Streptomycetaceae</taxon>
        <taxon>Streptomyces</taxon>
    </lineage>
</organism>
<dbReference type="AlphaFoldDB" id="A0A401WAS5"/>
<dbReference type="EMBL" id="BHZD01000001">
    <property type="protein sequence ID" value="GCD46465.1"/>
    <property type="molecule type" value="Genomic_DNA"/>
</dbReference>
<reference evidence="3 4" key="1">
    <citation type="submission" date="2018-11" db="EMBL/GenBank/DDBJ databases">
        <title>Whole genome sequence of Streptomyces paromomycinus NBRC 15454(T).</title>
        <authorList>
            <person name="Komaki H."/>
            <person name="Tamura T."/>
        </authorList>
    </citation>
    <scope>NUCLEOTIDE SEQUENCE [LARGE SCALE GENOMIC DNA]</scope>
    <source>
        <strain evidence="3 4">NBRC 15454</strain>
    </source>
</reference>
<feature type="region of interest" description="Disordered" evidence="1">
    <location>
        <begin position="83"/>
        <end position="195"/>
    </location>
</feature>
<evidence type="ECO:0000256" key="1">
    <source>
        <dbReference type="SAM" id="MobiDB-lite"/>
    </source>
</evidence>
<evidence type="ECO:0000313" key="3">
    <source>
        <dbReference type="EMBL" id="GCD46465.1"/>
    </source>
</evidence>
<feature type="compositionally biased region" description="Low complexity" evidence="1">
    <location>
        <begin position="126"/>
        <end position="157"/>
    </location>
</feature>
<keyword evidence="4" id="KW-1185">Reference proteome</keyword>